<dbReference type="EMBL" id="JBHTOQ010000019">
    <property type="protein sequence ID" value="MFD1481295.1"/>
    <property type="molecule type" value="Genomic_DNA"/>
</dbReference>
<evidence type="ECO:0000256" key="1">
    <source>
        <dbReference type="SAM" id="MobiDB-lite"/>
    </source>
</evidence>
<dbReference type="Proteomes" id="UP001597302">
    <property type="component" value="Unassembled WGS sequence"/>
</dbReference>
<comment type="caution">
    <text evidence="2">The sequence shown here is derived from an EMBL/GenBank/DDBJ whole genome shotgun (WGS) entry which is preliminary data.</text>
</comment>
<organism evidence="2 3">
    <name type="scientific">Paracoccus nototheniae</name>
    <dbReference type="NCBI Taxonomy" id="2489002"/>
    <lineage>
        <taxon>Bacteria</taxon>
        <taxon>Pseudomonadati</taxon>
        <taxon>Pseudomonadota</taxon>
        <taxon>Alphaproteobacteria</taxon>
        <taxon>Rhodobacterales</taxon>
        <taxon>Paracoccaceae</taxon>
        <taxon>Paracoccus</taxon>
    </lineage>
</organism>
<name>A0ABW4DUG4_9RHOB</name>
<accession>A0ABW4DUG4</accession>
<proteinExistence type="predicted"/>
<feature type="region of interest" description="Disordered" evidence="1">
    <location>
        <begin position="23"/>
        <end position="104"/>
    </location>
</feature>
<gene>
    <name evidence="2" type="ORF">ACFQ5P_08305</name>
</gene>
<keyword evidence="3" id="KW-1185">Reference proteome</keyword>
<evidence type="ECO:0000313" key="2">
    <source>
        <dbReference type="EMBL" id="MFD1481295.1"/>
    </source>
</evidence>
<protein>
    <submittedName>
        <fullName evidence="2">Uncharacterized protein</fullName>
    </submittedName>
</protein>
<feature type="compositionally biased region" description="Basic and acidic residues" evidence="1">
    <location>
        <begin position="94"/>
        <end position="104"/>
    </location>
</feature>
<reference evidence="3" key="1">
    <citation type="journal article" date="2019" name="Int. J. Syst. Evol. Microbiol.">
        <title>The Global Catalogue of Microorganisms (GCM) 10K type strain sequencing project: providing services to taxonomists for standard genome sequencing and annotation.</title>
        <authorList>
            <consortium name="The Broad Institute Genomics Platform"/>
            <consortium name="The Broad Institute Genome Sequencing Center for Infectious Disease"/>
            <person name="Wu L."/>
            <person name="Ma J."/>
        </authorList>
    </citation>
    <scope>NUCLEOTIDE SEQUENCE [LARGE SCALE GENOMIC DNA]</scope>
    <source>
        <strain evidence="3">CCM 8875</strain>
    </source>
</reference>
<dbReference type="RefSeq" id="WP_131577471.1">
    <property type="nucleotide sequence ID" value="NZ_CBCSAJ010000009.1"/>
</dbReference>
<evidence type="ECO:0000313" key="3">
    <source>
        <dbReference type="Proteomes" id="UP001597302"/>
    </source>
</evidence>
<sequence>MLFDVQAALAEILSEAPACCDFRDSRDLRNPVSRKSQESQSQPDEIPALSDRPVLVSEAFGAGMGHLPNRGNSGNRSRYPDEITQPPAPASPLRQDEPRPDEYGRCHTWTGRVVHLDEWRALTAWDRHGPAGRLFCGICQGWVNREAGCAQRGCWKAEGGAA</sequence>